<evidence type="ECO:0000259" key="2">
    <source>
        <dbReference type="PROSITE" id="PS51782"/>
    </source>
</evidence>
<dbReference type="Gene3D" id="1.20.58.2200">
    <property type="match status" value="1"/>
</dbReference>
<feature type="domain" description="LysM" evidence="2">
    <location>
        <begin position="175"/>
        <end position="232"/>
    </location>
</feature>
<dbReference type="AlphaFoldDB" id="A0AB37Z2R5"/>
<dbReference type="InterPro" id="IPR011990">
    <property type="entry name" value="TPR-like_helical_dom_sf"/>
</dbReference>
<dbReference type="InterPro" id="IPR018392">
    <property type="entry name" value="LysM"/>
</dbReference>
<dbReference type="Gene3D" id="3.10.350.10">
    <property type="entry name" value="LysM domain"/>
    <property type="match status" value="1"/>
</dbReference>
<dbReference type="InterPro" id="IPR036779">
    <property type="entry name" value="LysM_dom_sf"/>
</dbReference>
<dbReference type="NCBIfam" id="TIGR03505">
    <property type="entry name" value="FimV_core"/>
    <property type="match status" value="1"/>
</dbReference>
<proteinExistence type="predicted"/>
<feature type="coiled-coil region" evidence="1">
    <location>
        <begin position="291"/>
        <end position="325"/>
    </location>
</feature>
<evidence type="ECO:0000256" key="1">
    <source>
        <dbReference type="SAM" id="Coils"/>
    </source>
</evidence>
<name>A0AB37Z2R5_9PSED</name>
<keyword evidence="1" id="KW-0175">Coiled coil</keyword>
<dbReference type="CDD" id="cd00118">
    <property type="entry name" value="LysM"/>
    <property type="match status" value="1"/>
</dbReference>
<comment type="caution">
    <text evidence="3">The sequence shown here is derived from an EMBL/GenBank/DDBJ whole genome shotgun (WGS) entry which is preliminary data.</text>
</comment>
<protein>
    <submittedName>
        <fullName evidence="3">Pilus assembly protein FimV</fullName>
    </submittedName>
</protein>
<dbReference type="Proteomes" id="UP000242418">
    <property type="component" value="Unassembled WGS sequence"/>
</dbReference>
<dbReference type="Gene3D" id="1.25.40.10">
    <property type="entry name" value="Tetratricopeptide repeat domain"/>
    <property type="match status" value="1"/>
</dbReference>
<dbReference type="InterPro" id="IPR020011">
    <property type="entry name" value="FimV_C"/>
</dbReference>
<dbReference type="PROSITE" id="PS51782">
    <property type="entry name" value="LYSM"/>
    <property type="match status" value="1"/>
</dbReference>
<dbReference type="InterPro" id="IPR057840">
    <property type="entry name" value="FimV_N"/>
</dbReference>
<dbReference type="NCBIfam" id="TIGR03504">
    <property type="entry name" value="FimV_Cterm"/>
    <property type="match status" value="1"/>
</dbReference>
<dbReference type="InterPro" id="IPR038440">
    <property type="entry name" value="FimV_C_sf"/>
</dbReference>
<evidence type="ECO:0000313" key="3">
    <source>
        <dbReference type="EMBL" id="SCW33777.1"/>
    </source>
</evidence>
<dbReference type="Pfam" id="PF25800">
    <property type="entry name" value="FimV_N"/>
    <property type="match status" value="1"/>
</dbReference>
<sequence>MAKVRQLLLGLASSSALYSGLVPALGLGEITLHSALSQPLDAEIELFDVGDLTAEDMRVRLAPAEVFSRSGVDRLYFFNDLRFTPLLRGGKSVIRVVSTQPVREPYLNFIVEVVRPNGQLYREYTVLLDPPSSAAYRSLAAPAASTVPVSVPAVTRAEAVEPTRPAVLPAAQQGNRYSVVSGDSLWKIAERLAAETGQVTPQSLMRDLYALNPQAFINGDINRLRAGAQLLLPDSVAGVPSAVVEPAVAATAAPETVAAPSAQLPVDPPAELLIQEQARVEQELASQISETLQLQQSLAQLGLQVQQLQEQMDARDQQIAGLQAELAARRASAEASAASVPAPVAITAPVTAESGSNWLAIIAGLLALLLAGVVGLFWRSRKPVEPAPVAVAAAVIPVMPTSSSAAPASAVTPAAAVALNMREVPRGGPVWPAAGEDALQSANVYIAYGRLNEAASTLRKAWEAQPQRSDIGFRLLEVLALLGDAQGFIDHEAVVRASGFTPARIDELKARHAELFSAPPASLLDDVVLELDEVEAQPLVDAANDGQLNLDDMSLDADWDLVSPFAPTAPNKVADKTGSSTAAKRKTSDIFELSSSRDARSPFAESMLVEETSNDGWGGDVLDVELLDDFDELASNRENLSKLNMALAYIEQGSLDSACQILNEVINEGDEEQKQEARQLLAKIA</sequence>
<evidence type="ECO:0000313" key="4">
    <source>
        <dbReference type="Proteomes" id="UP000242418"/>
    </source>
</evidence>
<keyword evidence="4" id="KW-1185">Reference proteome</keyword>
<dbReference type="InterPro" id="IPR020012">
    <property type="entry name" value="LysM_FimV"/>
</dbReference>
<organism evidence="3 4">
    <name type="scientific">Pseudomonas peli</name>
    <dbReference type="NCBI Taxonomy" id="592361"/>
    <lineage>
        <taxon>Bacteria</taxon>
        <taxon>Pseudomonadati</taxon>
        <taxon>Pseudomonadota</taxon>
        <taxon>Gammaproteobacteria</taxon>
        <taxon>Pseudomonadales</taxon>
        <taxon>Pseudomonadaceae</taxon>
        <taxon>Pseudomonas</taxon>
    </lineage>
</organism>
<dbReference type="EMBL" id="FMTL01000001">
    <property type="protein sequence ID" value="SCW33777.1"/>
    <property type="molecule type" value="Genomic_DNA"/>
</dbReference>
<gene>
    <name evidence="3" type="ORF">SAMN05216370_0528</name>
</gene>
<accession>A0AB37Z2R5</accession>
<reference evidence="3 4" key="1">
    <citation type="submission" date="2016-10" db="EMBL/GenBank/DDBJ databases">
        <authorList>
            <person name="Varghese N."/>
            <person name="Submissions S."/>
        </authorList>
    </citation>
    <scope>NUCLEOTIDE SEQUENCE [LARGE SCALE GENOMIC DNA]</scope>
    <source>
        <strain evidence="3 4">DSM 17833</strain>
    </source>
</reference>